<organism evidence="1 2">
    <name type="scientific">Oceanihabitans sediminis</name>
    <dbReference type="NCBI Taxonomy" id="1812012"/>
    <lineage>
        <taxon>Bacteria</taxon>
        <taxon>Pseudomonadati</taxon>
        <taxon>Bacteroidota</taxon>
        <taxon>Flavobacteriia</taxon>
        <taxon>Flavobacteriales</taxon>
        <taxon>Flavobacteriaceae</taxon>
        <taxon>Oceanihabitans</taxon>
    </lineage>
</organism>
<gene>
    <name evidence="1" type="ORF">DU428_12215</name>
</gene>
<protein>
    <recommendedName>
        <fullName evidence="3">Cytochrome c domain-containing protein</fullName>
    </recommendedName>
</protein>
<accession>A0A368P303</accession>
<dbReference type="AlphaFoldDB" id="A0A368P303"/>
<comment type="caution">
    <text evidence="1">The sequence shown here is derived from an EMBL/GenBank/DDBJ whole genome shotgun (WGS) entry which is preliminary data.</text>
</comment>
<evidence type="ECO:0000313" key="1">
    <source>
        <dbReference type="EMBL" id="RCU56650.1"/>
    </source>
</evidence>
<proteinExistence type="predicted"/>
<sequence>MRQVLLILIVFSFFSCNNSSESNKVLLNRIEALENKLADAYKPGFGDFMGTLQNHHAKLWFAGENENWKLADFEIHEIEETMEDLMKYQADREESKMIEILNPAIESIEDAIEKKDLELFKRSYILLTNACNKCHQATGYEFNRVKVPEISNFSNQDFSTLEYK</sequence>
<dbReference type="PROSITE" id="PS51257">
    <property type="entry name" value="PROKAR_LIPOPROTEIN"/>
    <property type="match status" value="1"/>
</dbReference>
<evidence type="ECO:0008006" key="3">
    <source>
        <dbReference type="Google" id="ProtNLM"/>
    </source>
</evidence>
<evidence type="ECO:0000313" key="2">
    <source>
        <dbReference type="Proteomes" id="UP000252249"/>
    </source>
</evidence>
<reference evidence="1 2" key="1">
    <citation type="submission" date="2018-07" db="EMBL/GenBank/DDBJ databases">
        <title>Oceanihabitans testaceum sp. nov., isolated from marine sediment.</title>
        <authorList>
            <person name="Li C.-M."/>
        </authorList>
    </citation>
    <scope>NUCLEOTIDE SEQUENCE [LARGE SCALE GENOMIC DNA]</scope>
    <source>
        <strain evidence="1 2">S9-10</strain>
    </source>
</reference>
<keyword evidence="2" id="KW-1185">Reference proteome</keyword>
<dbReference type="EMBL" id="QPIG01000005">
    <property type="protein sequence ID" value="RCU56650.1"/>
    <property type="molecule type" value="Genomic_DNA"/>
</dbReference>
<dbReference type="Proteomes" id="UP000252249">
    <property type="component" value="Unassembled WGS sequence"/>
</dbReference>
<name>A0A368P303_9FLAO</name>